<dbReference type="Proteomes" id="UP000664521">
    <property type="component" value="Unassembled WGS sequence"/>
</dbReference>
<evidence type="ECO:0000256" key="3">
    <source>
        <dbReference type="PIRSR" id="PIRSR617939-1"/>
    </source>
</evidence>
<accession>A0A8H3FX24</accession>
<name>A0A8H3FX24_9LECA</name>
<dbReference type="PANTHER" id="PTHR12935:SF0">
    <property type="entry name" value="GAMMA-GLUTAMYLCYCLOTRANSFERASE"/>
    <property type="match status" value="1"/>
</dbReference>
<dbReference type="PANTHER" id="PTHR12935">
    <property type="entry name" value="GAMMA-GLUTAMYLCYCLOTRANSFERASE"/>
    <property type="match status" value="1"/>
</dbReference>
<dbReference type="EMBL" id="CAJPDS010000057">
    <property type="protein sequence ID" value="CAF9930809.1"/>
    <property type="molecule type" value="Genomic_DNA"/>
</dbReference>
<evidence type="ECO:0000256" key="2">
    <source>
        <dbReference type="ARBA" id="ARBA00023239"/>
    </source>
</evidence>
<dbReference type="SUPFAM" id="SSF110857">
    <property type="entry name" value="Gamma-glutamyl cyclotransferase-like"/>
    <property type="match status" value="1"/>
</dbReference>
<gene>
    <name evidence="6" type="ORF">HETSPECPRED_007714</name>
</gene>
<dbReference type="InterPro" id="IPR036568">
    <property type="entry name" value="GGCT-like_sf"/>
</dbReference>
<feature type="active site" description="Proton acceptor" evidence="3">
    <location>
        <position position="78"/>
    </location>
</feature>
<keyword evidence="2" id="KW-0456">Lyase</keyword>
<reference evidence="6" key="1">
    <citation type="submission" date="2021-03" db="EMBL/GenBank/DDBJ databases">
        <authorList>
            <person name="Tagirdzhanova G."/>
        </authorList>
    </citation>
    <scope>NUCLEOTIDE SEQUENCE</scope>
</reference>
<dbReference type="EC" id="4.3.2.9" evidence="1"/>
<evidence type="ECO:0000313" key="6">
    <source>
        <dbReference type="EMBL" id="CAF9930809.1"/>
    </source>
</evidence>
<comment type="caution">
    <text evidence="6">The sequence shown here is derived from an EMBL/GenBank/DDBJ whole genome shotgun (WGS) entry which is preliminary data.</text>
</comment>
<dbReference type="OrthoDB" id="2924818at2759"/>
<feature type="binding site" evidence="4">
    <location>
        <begin position="7"/>
        <end position="12"/>
    </location>
    <ligand>
        <name>substrate</name>
    </ligand>
</feature>
<dbReference type="Pfam" id="PF06094">
    <property type="entry name" value="GGACT"/>
    <property type="match status" value="1"/>
</dbReference>
<evidence type="ECO:0000256" key="4">
    <source>
        <dbReference type="PIRSR" id="PIRSR617939-2"/>
    </source>
</evidence>
<dbReference type="InterPro" id="IPR009288">
    <property type="entry name" value="AIG2-like_dom"/>
</dbReference>
<dbReference type="GO" id="GO:0003839">
    <property type="term" value="F:gamma-glutamylcyclotransferase activity"/>
    <property type="evidence" value="ECO:0007669"/>
    <property type="project" value="UniProtKB-EC"/>
</dbReference>
<keyword evidence="7" id="KW-1185">Reference proteome</keyword>
<feature type="binding site" evidence="4">
    <location>
        <position position="131"/>
    </location>
    <ligand>
        <name>substrate</name>
    </ligand>
</feature>
<protein>
    <recommendedName>
        <fullName evidence="1">gamma-glutamylcyclotransferase</fullName>
        <ecNumber evidence="1">4.3.2.9</ecNumber>
    </recommendedName>
</protein>
<evidence type="ECO:0000259" key="5">
    <source>
        <dbReference type="Pfam" id="PF06094"/>
    </source>
</evidence>
<sequence length="182" mass="20902">MSGLTYYFAYGSNLWLHQMSLRCPSSTYVGIALLKKYRWMVNDRGYANIVQTDHSSDVVYGLVYTLTEDDEKRLDVNEGVPIAYTKEVLPIEFWALAPGEKADFGQDSEKKQLLVYIDRIRLEDDKPKAEYIHRVNMGVQDAVQIGVPQSYVDDMIRKFIPAKGDEKDKLMAEKQATSFEDE</sequence>
<dbReference type="CDD" id="cd06661">
    <property type="entry name" value="GGCT_like"/>
    <property type="match status" value="1"/>
</dbReference>
<dbReference type="AlphaFoldDB" id="A0A8H3FX24"/>
<feature type="domain" description="Gamma-glutamylcyclotransferase AIG2-like" evidence="5">
    <location>
        <begin position="7"/>
        <end position="97"/>
    </location>
</feature>
<dbReference type="InterPro" id="IPR013024">
    <property type="entry name" value="GGCT-like"/>
</dbReference>
<evidence type="ECO:0000256" key="1">
    <source>
        <dbReference type="ARBA" id="ARBA00012346"/>
    </source>
</evidence>
<dbReference type="InterPro" id="IPR017939">
    <property type="entry name" value="G-Glutamylcylcotransferase"/>
</dbReference>
<dbReference type="Gene3D" id="3.10.490.10">
    <property type="entry name" value="Gamma-glutamyl cyclotransferase-like"/>
    <property type="match status" value="1"/>
</dbReference>
<evidence type="ECO:0000313" key="7">
    <source>
        <dbReference type="Proteomes" id="UP000664521"/>
    </source>
</evidence>
<proteinExistence type="predicted"/>
<organism evidence="6 7">
    <name type="scientific">Heterodermia speciosa</name>
    <dbReference type="NCBI Taxonomy" id="116794"/>
    <lineage>
        <taxon>Eukaryota</taxon>
        <taxon>Fungi</taxon>
        <taxon>Dikarya</taxon>
        <taxon>Ascomycota</taxon>
        <taxon>Pezizomycotina</taxon>
        <taxon>Lecanoromycetes</taxon>
        <taxon>OSLEUM clade</taxon>
        <taxon>Lecanoromycetidae</taxon>
        <taxon>Caliciales</taxon>
        <taxon>Physciaceae</taxon>
        <taxon>Heterodermia</taxon>
    </lineage>
</organism>